<evidence type="ECO:0000256" key="10">
    <source>
        <dbReference type="SAM" id="SignalP"/>
    </source>
</evidence>
<dbReference type="Pfam" id="PF07648">
    <property type="entry name" value="Kazal_2"/>
    <property type="match status" value="1"/>
</dbReference>
<dbReference type="InterPro" id="IPR036058">
    <property type="entry name" value="Kazal_dom_sf"/>
</dbReference>
<proteinExistence type="inferred from homology"/>
<feature type="transmembrane region" description="Helical" evidence="8">
    <location>
        <begin position="637"/>
        <end position="659"/>
    </location>
</feature>
<evidence type="ECO:0000256" key="7">
    <source>
        <dbReference type="ARBA" id="ARBA00023157"/>
    </source>
</evidence>
<evidence type="ECO:0000313" key="12">
    <source>
        <dbReference type="Proteomes" id="UP000887540"/>
    </source>
</evidence>
<keyword evidence="10" id="KW-0732">Signal</keyword>
<keyword evidence="4 8" id="KW-0812">Transmembrane</keyword>
<evidence type="ECO:0000256" key="5">
    <source>
        <dbReference type="ARBA" id="ARBA00022989"/>
    </source>
</evidence>
<comment type="subcellular location">
    <subcellularLocation>
        <location evidence="1 8">Cell membrane</location>
        <topology evidence="1 8">Multi-pass membrane protein</topology>
    </subcellularLocation>
</comment>
<dbReference type="PROSITE" id="PS51465">
    <property type="entry name" value="KAZAL_2"/>
    <property type="match status" value="1"/>
</dbReference>
<dbReference type="PANTHER" id="PTHR11388:SF76">
    <property type="entry name" value="SOLUTE CARRIER ORGANIC ANION TRANSPORTER FAMILY MEMBER"/>
    <property type="match status" value="1"/>
</dbReference>
<feature type="region of interest" description="Disordered" evidence="9">
    <location>
        <begin position="723"/>
        <end position="747"/>
    </location>
</feature>
<dbReference type="CDD" id="cd17336">
    <property type="entry name" value="MFS_SLCO_OATP"/>
    <property type="match status" value="1"/>
</dbReference>
<keyword evidence="3" id="KW-1003">Cell membrane</keyword>
<evidence type="ECO:0000259" key="11">
    <source>
        <dbReference type="PROSITE" id="PS51465"/>
    </source>
</evidence>
<dbReference type="PANTHER" id="PTHR11388">
    <property type="entry name" value="ORGANIC ANION TRANSPORTER"/>
    <property type="match status" value="1"/>
</dbReference>
<dbReference type="NCBIfam" id="TIGR00805">
    <property type="entry name" value="oat"/>
    <property type="match status" value="1"/>
</dbReference>
<keyword evidence="8" id="KW-0406">Ion transport</keyword>
<dbReference type="GO" id="GO:0006811">
    <property type="term" value="P:monoatomic ion transport"/>
    <property type="evidence" value="ECO:0007669"/>
    <property type="project" value="UniProtKB-KW"/>
</dbReference>
<feature type="transmembrane region" description="Helical" evidence="8">
    <location>
        <begin position="499"/>
        <end position="519"/>
    </location>
</feature>
<keyword evidence="7" id="KW-1015">Disulfide bond</keyword>
<organism evidence="12 13">
    <name type="scientific">Acrobeloides nanus</name>
    <dbReference type="NCBI Taxonomy" id="290746"/>
    <lineage>
        <taxon>Eukaryota</taxon>
        <taxon>Metazoa</taxon>
        <taxon>Ecdysozoa</taxon>
        <taxon>Nematoda</taxon>
        <taxon>Chromadorea</taxon>
        <taxon>Rhabditida</taxon>
        <taxon>Tylenchina</taxon>
        <taxon>Cephalobomorpha</taxon>
        <taxon>Cephaloboidea</taxon>
        <taxon>Cephalobidae</taxon>
        <taxon>Acrobeloides</taxon>
    </lineage>
</organism>
<feature type="transmembrane region" description="Helical" evidence="8">
    <location>
        <begin position="73"/>
        <end position="95"/>
    </location>
</feature>
<feature type="transmembrane region" description="Helical" evidence="8">
    <location>
        <begin position="600"/>
        <end position="625"/>
    </location>
</feature>
<feature type="chain" id="PRO_5036904135" description="Solute carrier organic anion transporter family member" evidence="10">
    <location>
        <begin position="23"/>
        <end position="747"/>
    </location>
</feature>
<dbReference type="InterPro" id="IPR004156">
    <property type="entry name" value="OATP"/>
</dbReference>
<feature type="signal peptide" evidence="10">
    <location>
        <begin position="1"/>
        <end position="22"/>
    </location>
</feature>
<dbReference type="Proteomes" id="UP000887540">
    <property type="component" value="Unplaced"/>
</dbReference>
<feature type="compositionally biased region" description="Basic and acidic residues" evidence="9">
    <location>
        <begin position="728"/>
        <end position="738"/>
    </location>
</feature>
<feature type="transmembrane region" description="Helical" evidence="8">
    <location>
        <begin position="467"/>
        <end position="487"/>
    </location>
</feature>
<name>A0A914DX70_9BILA</name>
<evidence type="ECO:0000313" key="13">
    <source>
        <dbReference type="WBParaSite" id="ACRNAN_scaffold4136.g25172.t1"/>
    </source>
</evidence>
<feature type="transmembrane region" description="Helical" evidence="8">
    <location>
        <begin position="45"/>
        <end position="66"/>
    </location>
</feature>
<dbReference type="InterPro" id="IPR002350">
    <property type="entry name" value="Kazal_dom"/>
</dbReference>
<evidence type="ECO:0000256" key="2">
    <source>
        <dbReference type="ARBA" id="ARBA00009657"/>
    </source>
</evidence>
<feature type="transmembrane region" description="Helical" evidence="8">
    <location>
        <begin position="345"/>
        <end position="371"/>
    </location>
</feature>
<feature type="domain" description="Kazal-like" evidence="11">
    <location>
        <begin position="537"/>
        <end position="593"/>
    </location>
</feature>
<keyword evidence="12" id="KW-1185">Reference proteome</keyword>
<dbReference type="SUPFAM" id="SSF100895">
    <property type="entry name" value="Kazal-type serine protease inhibitors"/>
    <property type="match status" value="1"/>
</dbReference>
<dbReference type="SUPFAM" id="SSF103473">
    <property type="entry name" value="MFS general substrate transporter"/>
    <property type="match status" value="1"/>
</dbReference>
<dbReference type="GO" id="GO:0016323">
    <property type="term" value="C:basolateral plasma membrane"/>
    <property type="evidence" value="ECO:0007669"/>
    <property type="project" value="TreeGrafter"/>
</dbReference>
<dbReference type="Pfam" id="PF03137">
    <property type="entry name" value="OATP"/>
    <property type="match status" value="2"/>
</dbReference>
<feature type="transmembrane region" description="Helical" evidence="8">
    <location>
        <begin position="303"/>
        <end position="325"/>
    </location>
</feature>
<comment type="caution">
    <text evidence="8">Lacks conserved residue(s) required for the propagation of feature annotation.</text>
</comment>
<dbReference type="GO" id="GO:0015347">
    <property type="term" value="F:sodium-independent organic anion transmembrane transporter activity"/>
    <property type="evidence" value="ECO:0007669"/>
    <property type="project" value="TreeGrafter"/>
</dbReference>
<evidence type="ECO:0000256" key="3">
    <source>
        <dbReference type="ARBA" id="ARBA00022475"/>
    </source>
</evidence>
<keyword evidence="6 8" id="KW-0472">Membrane</keyword>
<dbReference type="InterPro" id="IPR036259">
    <property type="entry name" value="MFS_trans_sf"/>
</dbReference>
<dbReference type="Gene3D" id="1.20.1250.20">
    <property type="entry name" value="MFS general substrate transporter like domains"/>
    <property type="match status" value="1"/>
</dbReference>
<reference evidence="13" key="1">
    <citation type="submission" date="2022-11" db="UniProtKB">
        <authorList>
            <consortium name="WormBaseParasite"/>
        </authorList>
    </citation>
    <scope>IDENTIFICATION</scope>
</reference>
<keyword evidence="5 8" id="KW-1133">Transmembrane helix</keyword>
<dbReference type="AlphaFoldDB" id="A0A914DX70"/>
<protein>
    <recommendedName>
        <fullName evidence="8">Solute carrier organic anion transporter family member</fullName>
    </recommendedName>
</protein>
<comment type="similarity">
    <text evidence="2 8">Belongs to the organo anion transporter (TC 2.A.60) family.</text>
</comment>
<keyword evidence="8" id="KW-0813">Transport</keyword>
<feature type="transmembrane region" description="Helical" evidence="8">
    <location>
        <begin position="267"/>
        <end position="291"/>
    </location>
</feature>
<evidence type="ECO:0000256" key="9">
    <source>
        <dbReference type="SAM" id="MobiDB-lite"/>
    </source>
</evidence>
<sequence>MNRLYIFLGLFAIVFLLESTGTRYMHTAVQNIERHFQIPSKVSGFLVSGGEIGYLSTVIFISYFGSRGNRAKWIGGSALIMAFALILAASPNFIFPQEQQTLKLTKIEESLNPNNLFSGSNSGNFWNDGSNANLSTYFSYKPIQDRIQSKLRESVLEKISNHIVTKRSLNTSSIDHKKSDYALDEPLMEEAIQHMKQILEGVENEKPLLAILQQFVNNRHLNRDQDIATIRKAANAPFSFCGRLVNDLKEILNNVTCNHKSSNLGPLSLIFIAVIILGACRTISWSLGVPLLDDNVKKNSMPIFFASLAFLRILGPILGYLVGALSNKFYYTSPTPPGLTAKDPLWIGAWWLGFLIVGFATIVPAIVMFFFPSKNSNKYKVSQSDEEKNQLNLYDKHMSEKKRAEEHNVKGSLKTFKSSYRDVLSSKIYIGSVFGRIFDDFALKGYTVFLPKYLENHYGIPQYRVHLYMSAFGVFGLALGTVTGGFITRKFKLNGRKVALFLLLCSTLNVLIFLVKIFLGCNSIVNSVGVEGVQTHFNYSKTCNIECGCEDAKLFPVCDTTGKVYFSPCHAGCRKANVIDLTNQTVKKEFCKDDCQLMTVLFLITTLLGAFVAGCGVVPGMLILIRSVPPSTRSIAIGLQGFMVSLLGSLPSPMLWGAIVDSACLVWEQTCGKGACTIYDPFSLRLRMNLLYAGLRSFSILADIYVFYQAKNLNIFEDPEENIETEEDKNKGNERGKNEFVPMTKLH</sequence>
<dbReference type="WBParaSite" id="ACRNAN_scaffold4136.g25172.t1">
    <property type="protein sequence ID" value="ACRNAN_scaffold4136.g25172.t1"/>
    <property type="gene ID" value="ACRNAN_scaffold4136.g25172"/>
</dbReference>
<evidence type="ECO:0000256" key="6">
    <source>
        <dbReference type="ARBA" id="ARBA00023136"/>
    </source>
</evidence>
<evidence type="ECO:0000256" key="1">
    <source>
        <dbReference type="ARBA" id="ARBA00004651"/>
    </source>
</evidence>
<accession>A0A914DX70</accession>
<evidence type="ECO:0000256" key="8">
    <source>
        <dbReference type="RuleBase" id="RU362056"/>
    </source>
</evidence>
<evidence type="ECO:0000256" key="4">
    <source>
        <dbReference type="ARBA" id="ARBA00022692"/>
    </source>
</evidence>
<dbReference type="GO" id="GO:0043252">
    <property type="term" value="P:sodium-independent organic anion transport"/>
    <property type="evidence" value="ECO:0007669"/>
    <property type="project" value="TreeGrafter"/>
</dbReference>